<dbReference type="EMBL" id="BLKW01000002">
    <property type="protein sequence ID" value="GFG73072.1"/>
    <property type="molecule type" value="Genomic_DNA"/>
</dbReference>
<dbReference type="Pfam" id="PF00248">
    <property type="entry name" value="Aldo_ket_red"/>
    <property type="match status" value="1"/>
</dbReference>
<feature type="domain" description="NADP-dependent oxidoreductase" evidence="7">
    <location>
        <begin position="39"/>
        <end position="276"/>
    </location>
</feature>
<dbReference type="InterPro" id="IPR023210">
    <property type="entry name" value="NADP_OxRdtase_dom"/>
</dbReference>
<comment type="similarity">
    <text evidence="1">Belongs to the aldo/keto reductase family.</text>
</comment>
<evidence type="ECO:0000256" key="3">
    <source>
        <dbReference type="ARBA" id="ARBA00023002"/>
    </source>
</evidence>
<evidence type="ECO:0000256" key="1">
    <source>
        <dbReference type="ARBA" id="ARBA00007905"/>
    </source>
</evidence>
<dbReference type="RefSeq" id="WP_218033363.1">
    <property type="nucleotide sequence ID" value="NZ_BLKW01000002.1"/>
</dbReference>
<keyword evidence="2" id="KW-0521">NADP</keyword>
<dbReference type="SUPFAM" id="SSF51430">
    <property type="entry name" value="NAD(P)-linked oxidoreductase"/>
    <property type="match status" value="1"/>
</dbReference>
<organism evidence="8 9">
    <name type="scientific">Mycobacterium botniense</name>
    <dbReference type="NCBI Taxonomy" id="84962"/>
    <lineage>
        <taxon>Bacteria</taxon>
        <taxon>Bacillati</taxon>
        <taxon>Actinomycetota</taxon>
        <taxon>Actinomycetes</taxon>
        <taxon>Mycobacteriales</taxon>
        <taxon>Mycobacteriaceae</taxon>
        <taxon>Mycobacterium</taxon>
    </lineage>
</organism>
<protein>
    <submittedName>
        <fullName evidence="8">Putative oxidoreductase</fullName>
    </submittedName>
</protein>
<evidence type="ECO:0000259" key="7">
    <source>
        <dbReference type="Pfam" id="PF00248"/>
    </source>
</evidence>
<reference evidence="8 9" key="1">
    <citation type="journal article" date="2019" name="Emerg. Microbes Infect.">
        <title>Comprehensive subspecies identification of 175 nontuberculous mycobacteria species based on 7547 genomic profiles.</title>
        <authorList>
            <person name="Matsumoto Y."/>
            <person name="Kinjo T."/>
            <person name="Motooka D."/>
            <person name="Nabeya D."/>
            <person name="Jung N."/>
            <person name="Uechi K."/>
            <person name="Horii T."/>
            <person name="Iida T."/>
            <person name="Fujita J."/>
            <person name="Nakamura S."/>
        </authorList>
    </citation>
    <scope>NUCLEOTIDE SEQUENCE [LARGE SCALE GENOMIC DNA]</scope>
    <source>
        <strain evidence="8 9">JCM 17322</strain>
    </source>
</reference>
<name>A0A7I9XSU8_9MYCO</name>
<proteinExistence type="inferred from homology"/>
<evidence type="ECO:0000256" key="4">
    <source>
        <dbReference type="PIRSR" id="PIRSR000097-1"/>
    </source>
</evidence>
<comment type="caution">
    <text evidence="8">The sequence shown here is derived from an EMBL/GenBank/DDBJ whole genome shotgun (WGS) entry which is preliminary data.</text>
</comment>
<evidence type="ECO:0000256" key="5">
    <source>
        <dbReference type="PIRSR" id="PIRSR000097-2"/>
    </source>
</evidence>
<gene>
    <name evidence="8" type="ORF">MBOT_04370</name>
</gene>
<dbReference type="InterPro" id="IPR018170">
    <property type="entry name" value="Aldo/ket_reductase_CS"/>
</dbReference>
<dbReference type="PANTHER" id="PTHR43827">
    <property type="entry name" value="2,5-DIKETO-D-GLUCONIC ACID REDUCTASE"/>
    <property type="match status" value="1"/>
</dbReference>
<evidence type="ECO:0000256" key="6">
    <source>
        <dbReference type="PIRSR" id="PIRSR000097-3"/>
    </source>
</evidence>
<dbReference type="Proteomes" id="UP000465361">
    <property type="component" value="Unassembled WGS sequence"/>
</dbReference>
<dbReference type="FunFam" id="3.20.20.100:FF:000015">
    <property type="entry name" value="Oxidoreductase, aldo/keto reductase family"/>
    <property type="match status" value="1"/>
</dbReference>
<dbReference type="PANTHER" id="PTHR43827:SF3">
    <property type="entry name" value="NADP-DEPENDENT OXIDOREDUCTASE DOMAIN-CONTAINING PROTEIN"/>
    <property type="match status" value="1"/>
</dbReference>
<keyword evidence="3" id="KW-0560">Oxidoreductase</keyword>
<keyword evidence="9" id="KW-1185">Reference proteome</keyword>
<dbReference type="PROSITE" id="PS00062">
    <property type="entry name" value="ALDOKETO_REDUCTASE_2"/>
    <property type="match status" value="1"/>
</dbReference>
<feature type="site" description="Lowers pKa of active site Tyr" evidence="6">
    <location>
        <position position="92"/>
    </location>
</feature>
<evidence type="ECO:0000256" key="2">
    <source>
        <dbReference type="ARBA" id="ARBA00022857"/>
    </source>
</evidence>
<dbReference type="InterPro" id="IPR020471">
    <property type="entry name" value="AKR"/>
</dbReference>
<dbReference type="GO" id="GO:0016616">
    <property type="term" value="F:oxidoreductase activity, acting on the CH-OH group of donors, NAD or NADP as acceptor"/>
    <property type="evidence" value="ECO:0007669"/>
    <property type="project" value="UniProtKB-ARBA"/>
</dbReference>
<evidence type="ECO:0000313" key="8">
    <source>
        <dbReference type="EMBL" id="GFG73072.1"/>
    </source>
</evidence>
<dbReference type="Gene3D" id="3.20.20.100">
    <property type="entry name" value="NADP-dependent oxidoreductase domain"/>
    <property type="match status" value="1"/>
</dbReference>
<sequence>MTTFSQVRELTTINDTFGSIPSVSLNDNTKMPVLGLGVAKLSDAQTEESVAAALEAGCRLIDTAAAYGNEEAVGRAIAASNIPREELFVTTKLGTSCQGYDSAQQACEASLERLGLDYIDLYLIHWPAPQIGKFVESFEGMIQSREAGHTRSIGVSNFTEEHLDEIIEKTDTVPAVNQIELHPRLNQAELRAANAERGIVTQSYSPLGVGRLLDHPTVTSVAAEYDRTPAQVLLRWNLQLDNVVVSRSGKPERVVENLDVFDFELAEEHVEKLNSLHDGTRVLHDPLTFTGT</sequence>
<dbReference type="AlphaFoldDB" id="A0A7I9XSU8"/>
<feature type="binding site" evidence="5">
    <location>
        <position position="125"/>
    </location>
    <ligand>
        <name>substrate</name>
    </ligand>
</feature>
<evidence type="ECO:0000313" key="9">
    <source>
        <dbReference type="Proteomes" id="UP000465361"/>
    </source>
</evidence>
<accession>A0A7I9XSU8</accession>
<dbReference type="PRINTS" id="PR00069">
    <property type="entry name" value="ALDKETRDTASE"/>
</dbReference>
<dbReference type="InterPro" id="IPR036812">
    <property type="entry name" value="NAD(P)_OxRdtase_dom_sf"/>
</dbReference>
<feature type="active site" description="Proton donor" evidence="4">
    <location>
        <position position="67"/>
    </location>
</feature>
<dbReference type="PIRSF" id="PIRSF000097">
    <property type="entry name" value="AKR"/>
    <property type="match status" value="1"/>
</dbReference>